<dbReference type="CDD" id="cd03311">
    <property type="entry name" value="CIMS_C_terminal_like"/>
    <property type="match status" value="1"/>
</dbReference>
<feature type="domain" description="Cobalamin-independent methionine synthase MetE C-terminal/archaeal" evidence="14">
    <location>
        <begin position="442"/>
        <end position="764"/>
    </location>
</feature>
<dbReference type="Proteomes" id="UP000287394">
    <property type="component" value="Chromosome"/>
</dbReference>
<reference evidence="16 17" key="1">
    <citation type="journal article" date="2019" name="Int. J. Syst. Evol. Microbiol.">
        <title>Capsulimonas corticalis gen. nov., sp. nov., an aerobic capsulated bacterium, of a novel bacterial order, Capsulimonadales ord. nov., of the class Armatimonadia of the phylum Armatimonadetes.</title>
        <authorList>
            <person name="Li J."/>
            <person name="Kudo C."/>
            <person name="Tonouchi A."/>
        </authorList>
    </citation>
    <scope>NUCLEOTIDE SEQUENCE [LARGE SCALE GENOMIC DNA]</scope>
    <source>
        <strain evidence="16 17">AX-7</strain>
    </source>
</reference>
<comment type="catalytic activity">
    <reaction evidence="10">
        <text>5-methyltetrahydropteroyltri-L-glutamate + L-homocysteine = tetrahydropteroyltri-L-glutamate + L-methionine</text>
        <dbReference type="Rhea" id="RHEA:21196"/>
        <dbReference type="ChEBI" id="CHEBI:57844"/>
        <dbReference type="ChEBI" id="CHEBI:58140"/>
        <dbReference type="ChEBI" id="CHEBI:58199"/>
        <dbReference type="ChEBI" id="CHEBI:58207"/>
        <dbReference type="EC" id="2.1.1.14"/>
    </reaction>
</comment>
<dbReference type="AlphaFoldDB" id="A0A402CTI3"/>
<dbReference type="Gene3D" id="3.20.20.210">
    <property type="match status" value="2"/>
</dbReference>
<evidence type="ECO:0000256" key="9">
    <source>
        <dbReference type="ARBA" id="ARBA00023167"/>
    </source>
</evidence>
<evidence type="ECO:0000256" key="6">
    <source>
        <dbReference type="ARBA" id="ARBA00022679"/>
    </source>
</evidence>
<dbReference type="GO" id="GO:0071265">
    <property type="term" value="P:L-methionine biosynthetic process"/>
    <property type="evidence" value="ECO:0007669"/>
    <property type="project" value="UniProtKB-ARBA"/>
</dbReference>
<dbReference type="PIRSF" id="PIRSF000382">
    <property type="entry name" value="MeTrfase_B12_ind"/>
    <property type="match status" value="1"/>
</dbReference>
<evidence type="ECO:0000256" key="3">
    <source>
        <dbReference type="ARBA" id="ARBA00009553"/>
    </source>
</evidence>
<evidence type="ECO:0000256" key="5">
    <source>
        <dbReference type="ARBA" id="ARBA00022605"/>
    </source>
</evidence>
<comment type="pathway">
    <text evidence="2 10">Amino-acid biosynthesis; L-methionine biosynthesis via de novo pathway; L-methionine from L-homocysteine (MetE route): step 1/1.</text>
</comment>
<dbReference type="RefSeq" id="WP_119320682.1">
    <property type="nucleotide sequence ID" value="NZ_AP025739.1"/>
</dbReference>
<dbReference type="GO" id="GO:0008270">
    <property type="term" value="F:zinc ion binding"/>
    <property type="evidence" value="ECO:0007669"/>
    <property type="project" value="InterPro"/>
</dbReference>
<protein>
    <recommendedName>
        <fullName evidence="10">5-methyltetrahydropteroyltriglutamate--homocysteine methyltransferase</fullName>
        <ecNumber evidence="10">2.1.1.14</ecNumber>
    </recommendedName>
    <alternativeName>
        <fullName evidence="10">Cobalamin-independent methionine synthase</fullName>
    </alternativeName>
    <alternativeName>
        <fullName evidence="10">Methionine synthase, vitamin-B12 independent isozyme</fullName>
    </alternativeName>
</protein>
<dbReference type="InterPro" id="IPR006276">
    <property type="entry name" value="Cobalamin-indep_Met_synthase"/>
</dbReference>
<keyword evidence="10" id="KW-0677">Repeat</keyword>
<evidence type="ECO:0000259" key="15">
    <source>
        <dbReference type="Pfam" id="PF08267"/>
    </source>
</evidence>
<name>A0A402CTI3_9BACT</name>
<evidence type="ECO:0000256" key="2">
    <source>
        <dbReference type="ARBA" id="ARBA00004681"/>
    </source>
</evidence>
<keyword evidence="8 10" id="KW-0862">Zinc</keyword>
<feature type="binding site" evidence="10">
    <location>
        <position position="681"/>
    </location>
    <ligand>
        <name>Zn(2+)</name>
        <dbReference type="ChEBI" id="CHEBI:29105"/>
        <note>catalytic</note>
    </ligand>
</feature>
<dbReference type="Pfam" id="PF01717">
    <property type="entry name" value="Meth_synt_2"/>
    <property type="match status" value="1"/>
</dbReference>
<feature type="binding site" evidence="12">
    <location>
        <position position="742"/>
    </location>
    <ligand>
        <name>Zn(2+)</name>
        <dbReference type="ChEBI" id="CHEBI:29105"/>
        <label>1</label>
        <note>catalytic</note>
    </ligand>
</feature>
<sequence>MSLKTHNLGYPRVGARRELKKALESYWAGRSTQQELRDTAAALRKAHWITQRDAGIEWIPSNDFSFYDQTLDASVLFGVVPARFAHSPGRPVDLDTYFTMARGIDTENHATAGVAALEMTKWFDTNYHYLVPEFAAGQTFALSSSKPLEEYREALALGIKTTPVLLGPVSFLMLGKAYGENPDDLKEMLLRDLLPIYADLLGQLKSAGAEWAQIDEPCLCLDLTDRQRRWYDDAYRMLAGADTPKLLLATYFGELRDNLPLACRLPIDGLHIDAVRAPQEVERVCDGLRDDVLLSVGVVDGRNIWRNDFARSLDILRTARESIGADRLIVSPSCSLLHSPYSLKYEKAMDAEIKSWLAFAEEKLGEVKTLARLAGADGAHSELDAALRENRAMIAARRTSARIHDGAAQARLAMVCEDDWRRATPFAERVKAQQAHLNLPLFPTTTIGSFPQTAEVRGARARFKSGELSAEQYDAFLEEQTRDAVRWQEELGVDVLVHGEFERNDMVEYFGERLSGFVFTQNGWVQSYGSRCVKPPVIFGDVSRPAPMTLRWSEFAQSLTKLPMKGMLTGPITILQWSFVRDDQPRSVTARQIALALRDEVRDLEASGISVIQIDEPALREGLPLRRADRDAYLDWAVAAFRLASSGVRDQTQIHTHMCYCDFNDIIQSIADLDADVISIETARSQSELLEAFAQFQYPNDIGPGVWDIHSPRAPSAREMLALLQSYAEVVSPERLWVNPDCGLKTRGWEEVRPAMRHLIECAREARRKWEQ</sequence>
<keyword evidence="5 10" id="KW-0028">Amino-acid biosynthesis</keyword>
<feature type="binding site" evidence="12">
    <location>
        <position position="657"/>
    </location>
    <ligand>
        <name>Zn(2+)</name>
        <dbReference type="ChEBI" id="CHEBI:29105"/>
        <label>1</label>
        <note>catalytic</note>
    </ligand>
</feature>
<dbReference type="FunFam" id="3.20.20.210:FF:000003">
    <property type="entry name" value="5-methyltetrahydropteroyltriglutamate--homocysteine methyltransferase"/>
    <property type="match status" value="1"/>
</dbReference>
<gene>
    <name evidence="10 16" type="primary">metE</name>
    <name evidence="16" type="ORF">CCAX7_27720</name>
</gene>
<keyword evidence="9 10" id="KW-0486">Methionine biosynthesis</keyword>
<feature type="binding site" evidence="10 11">
    <location>
        <position position="500"/>
    </location>
    <ligand>
        <name>L-methionine</name>
        <dbReference type="ChEBI" id="CHEBI:57844"/>
    </ligand>
</feature>
<feature type="domain" description="Cobalamin-independent methionine synthase MetE N-terminal" evidence="15">
    <location>
        <begin position="4"/>
        <end position="322"/>
    </location>
</feature>
<proteinExistence type="inferred from homology"/>
<feature type="binding site" evidence="10 11">
    <location>
        <position position="615"/>
    </location>
    <ligand>
        <name>L-homocysteine</name>
        <dbReference type="ChEBI" id="CHEBI:58199"/>
    </ligand>
</feature>
<evidence type="ECO:0000256" key="4">
    <source>
        <dbReference type="ARBA" id="ARBA00022603"/>
    </source>
</evidence>
<comment type="cofactor">
    <cofactor evidence="10">
        <name>Zn(2+)</name>
        <dbReference type="ChEBI" id="CHEBI:29105"/>
    </cofactor>
    <text evidence="10">Binds 1 zinc ion per subunit.</text>
</comment>
<dbReference type="GO" id="GO:0032259">
    <property type="term" value="P:methylation"/>
    <property type="evidence" value="ECO:0007669"/>
    <property type="project" value="UniProtKB-KW"/>
</dbReference>
<feature type="active site" description="Proton donor" evidence="10 13">
    <location>
        <position position="710"/>
    </location>
</feature>
<dbReference type="EC" id="2.1.1.14" evidence="10"/>
<feature type="binding site" evidence="12">
    <location>
        <position position="681"/>
    </location>
    <ligand>
        <name>Zn(2+)</name>
        <dbReference type="ChEBI" id="CHEBI:29105"/>
        <label>1</label>
        <note>catalytic</note>
    </ligand>
</feature>
<dbReference type="CDD" id="cd03312">
    <property type="entry name" value="CIMS_N_terminal_like"/>
    <property type="match status" value="1"/>
</dbReference>
<evidence type="ECO:0000313" key="17">
    <source>
        <dbReference type="Proteomes" id="UP000287394"/>
    </source>
</evidence>
<dbReference type="EMBL" id="AP025739">
    <property type="protein sequence ID" value="BDI30721.1"/>
    <property type="molecule type" value="Genomic_DNA"/>
</dbReference>
<feature type="binding site" evidence="11">
    <location>
        <position position="20"/>
    </location>
    <ligand>
        <name>5-methyltetrahydropteroyltri-L-glutamate</name>
        <dbReference type="ChEBI" id="CHEBI:58207"/>
    </ligand>
</feature>
<feature type="binding site" evidence="10">
    <location>
        <begin position="17"/>
        <end position="20"/>
    </location>
    <ligand>
        <name>5-methyltetrahydropteroyltri-L-glutamate</name>
        <dbReference type="ChEBI" id="CHEBI:58207"/>
    </ligand>
</feature>
<dbReference type="Pfam" id="PF08267">
    <property type="entry name" value="Meth_synt_1"/>
    <property type="match status" value="1"/>
</dbReference>
<feature type="binding site" evidence="12">
    <location>
        <position position="659"/>
    </location>
    <ligand>
        <name>Zn(2+)</name>
        <dbReference type="ChEBI" id="CHEBI:29105"/>
        <label>1</label>
        <note>catalytic</note>
    </ligand>
</feature>
<feature type="binding site" evidence="10">
    <location>
        <position position="621"/>
    </location>
    <ligand>
        <name>5-methyltetrahydropteroyltri-L-glutamate</name>
        <dbReference type="ChEBI" id="CHEBI:58207"/>
    </ligand>
</feature>
<dbReference type="SUPFAM" id="SSF51726">
    <property type="entry name" value="UROD/MetE-like"/>
    <property type="match status" value="2"/>
</dbReference>
<dbReference type="InterPro" id="IPR038071">
    <property type="entry name" value="UROD/MetE-like_sf"/>
</dbReference>
<evidence type="ECO:0000313" key="16">
    <source>
        <dbReference type="EMBL" id="BDI30721.1"/>
    </source>
</evidence>
<dbReference type="OrthoDB" id="244285at2"/>
<accession>A0A402CTI3</accession>
<keyword evidence="6 10" id="KW-0808">Transferase</keyword>
<feature type="binding site" evidence="10">
    <location>
        <position position="500"/>
    </location>
    <ligand>
        <name>L-homocysteine</name>
        <dbReference type="ChEBI" id="CHEBI:58199"/>
    </ligand>
</feature>
<evidence type="ECO:0000256" key="7">
    <source>
        <dbReference type="ARBA" id="ARBA00022723"/>
    </source>
</evidence>
<feature type="binding site" evidence="10">
    <location>
        <position position="659"/>
    </location>
    <ligand>
        <name>Zn(2+)</name>
        <dbReference type="ChEBI" id="CHEBI:29105"/>
        <note>catalytic</note>
    </ligand>
</feature>
<feature type="binding site" evidence="11">
    <location>
        <position position="126"/>
    </location>
    <ligand>
        <name>5-methyltetrahydropteroyltri-L-glutamate</name>
        <dbReference type="ChEBI" id="CHEBI:58207"/>
    </ligand>
</feature>
<feature type="binding site" evidence="10">
    <location>
        <position position="742"/>
    </location>
    <ligand>
        <name>Zn(2+)</name>
        <dbReference type="ChEBI" id="CHEBI:29105"/>
        <note>catalytic</note>
    </ligand>
</feature>
<keyword evidence="7 10" id="KW-0479">Metal-binding</keyword>
<evidence type="ECO:0000259" key="14">
    <source>
        <dbReference type="Pfam" id="PF01717"/>
    </source>
</evidence>
<feature type="binding site" evidence="10">
    <location>
        <position position="121"/>
    </location>
    <ligand>
        <name>5-methyltetrahydropteroyltri-L-glutamate</name>
        <dbReference type="ChEBI" id="CHEBI:58207"/>
    </ligand>
</feature>
<evidence type="ECO:0000256" key="13">
    <source>
        <dbReference type="PIRSR" id="PIRSR000382-3"/>
    </source>
</evidence>
<keyword evidence="17" id="KW-1185">Reference proteome</keyword>
<evidence type="ECO:0000256" key="1">
    <source>
        <dbReference type="ARBA" id="ARBA00002777"/>
    </source>
</evidence>
<feature type="binding site" evidence="10 11">
    <location>
        <begin position="531"/>
        <end position="532"/>
    </location>
    <ligand>
        <name>5-methyltetrahydropteroyltri-L-glutamate</name>
        <dbReference type="ChEBI" id="CHEBI:58207"/>
    </ligand>
</feature>
<dbReference type="NCBIfam" id="NF003556">
    <property type="entry name" value="PRK05222.1"/>
    <property type="match status" value="1"/>
</dbReference>
<dbReference type="PANTHER" id="PTHR30519">
    <property type="entry name" value="5-METHYLTETRAHYDROPTEROYLTRIGLUTAMATE--HOMOCYSTEINE METHYLTRANSFERASE"/>
    <property type="match status" value="1"/>
</dbReference>
<dbReference type="FunFam" id="3.20.20.210:FF:000002">
    <property type="entry name" value="5-methyltetrahydropteroyltriglutamate--homocysteine methyltransferase"/>
    <property type="match status" value="1"/>
</dbReference>
<dbReference type="HAMAP" id="MF_00172">
    <property type="entry name" value="Meth_synth"/>
    <property type="match status" value="1"/>
</dbReference>
<dbReference type="GO" id="GO:0003871">
    <property type="term" value="F:5-methyltetrahydropteroyltriglutamate-homocysteine S-methyltransferase activity"/>
    <property type="evidence" value="ECO:0007669"/>
    <property type="project" value="UniProtKB-UniRule"/>
</dbReference>
<dbReference type="NCBIfam" id="TIGR01371">
    <property type="entry name" value="met_syn_B12ind"/>
    <property type="match status" value="1"/>
</dbReference>
<evidence type="ECO:0000256" key="11">
    <source>
        <dbReference type="PIRSR" id="PIRSR000382-1"/>
    </source>
</evidence>
<feature type="binding site" evidence="10 11">
    <location>
        <position position="615"/>
    </location>
    <ligand>
        <name>L-methionine</name>
        <dbReference type="ChEBI" id="CHEBI:57844"/>
    </ligand>
</feature>
<dbReference type="InterPro" id="IPR013215">
    <property type="entry name" value="Cbl-indep_Met_Synth_N"/>
</dbReference>
<feature type="binding site" evidence="12">
    <location>
        <position position="672"/>
    </location>
    <ligand>
        <name>Zn(2+)</name>
        <dbReference type="ChEBI" id="CHEBI:29105"/>
        <label>1</label>
        <note>catalytic</note>
    </ligand>
</feature>
<dbReference type="FunCoup" id="A0A402CTI3">
    <property type="interactions" value="243"/>
</dbReference>
<dbReference type="KEGG" id="ccot:CCAX7_27720"/>
<feature type="binding site" evidence="10 11">
    <location>
        <begin position="447"/>
        <end position="449"/>
    </location>
    <ligand>
        <name>L-methionine</name>
        <dbReference type="ChEBI" id="CHEBI:57844"/>
    </ligand>
</feature>
<comment type="similarity">
    <text evidence="3 10">Belongs to the vitamin-B12 independent methionine synthase family.</text>
</comment>
<feature type="binding site" evidence="10">
    <location>
        <position position="657"/>
    </location>
    <ligand>
        <name>Zn(2+)</name>
        <dbReference type="ChEBI" id="CHEBI:29105"/>
        <note>catalytic</note>
    </ligand>
</feature>
<dbReference type="InterPro" id="IPR002629">
    <property type="entry name" value="Met_Synth_C/arc"/>
</dbReference>
<evidence type="ECO:0000256" key="8">
    <source>
        <dbReference type="ARBA" id="ARBA00022833"/>
    </source>
</evidence>
<feature type="binding site" evidence="10 11">
    <location>
        <begin position="447"/>
        <end position="449"/>
    </location>
    <ligand>
        <name>L-homocysteine</name>
        <dbReference type="ChEBI" id="CHEBI:58199"/>
    </ligand>
</feature>
<evidence type="ECO:0000256" key="12">
    <source>
        <dbReference type="PIRSR" id="PIRSR000382-2"/>
    </source>
</evidence>
<comment type="function">
    <text evidence="1 10">Catalyzes the transfer of a methyl group from 5-methyltetrahydrofolate to homocysteine resulting in methionine formation.</text>
</comment>
<keyword evidence="4 10" id="KW-0489">Methyltransferase</keyword>
<organism evidence="16 17">
    <name type="scientific">Capsulimonas corticalis</name>
    <dbReference type="NCBI Taxonomy" id="2219043"/>
    <lineage>
        <taxon>Bacteria</taxon>
        <taxon>Bacillati</taxon>
        <taxon>Armatimonadota</taxon>
        <taxon>Armatimonadia</taxon>
        <taxon>Capsulimonadales</taxon>
        <taxon>Capsulimonadaceae</taxon>
        <taxon>Capsulimonas</taxon>
    </lineage>
</organism>
<comment type="cofactor">
    <cofactor evidence="12">
        <name>Zn(2+)</name>
        <dbReference type="ChEBI" id="CHEBI:29105"/>
    </cofactor>
    <text evidence="12">Binds 2 Zn(2+) ions per subunit.</text>
</comment>
<evidence type="ECO:0000256" key="10">
    <source>
        <dbReference type="HAMAP-Rule" id="MF_00172"/>
    </source>
</evidence>
<feature type="binding site" evidence="10 11">
    <location>
        <position position="577"/>
    </location>
    <ligand>
        <name>5-methyltetrahydropteroyltri-L-glutamate</name>
        <dbReference type="ChEBI" id="CHEBI:58207"/>
    </ligand>
</feature>